<evidence type="ECO:0000256" key="1">
    <source>
        <dbReference type="SAM" id="MobiDB-lite"/>
    </source>
</evidence>
<feature type="compositionally biased region" description="Low complexity" evidence="1">
    <location>
        <begin position="156"/>
        <end position="168"/>
    </location>
</feature>
<feature type="region of interest" description="Disordered" evidence="1">
    <location>
        <begin position="156"/>
        <end position="182"/>
    </location>
</feature>
<keyword evidence="4" id="KW-1185">Reference proteome</keyword>
<comment type="caution">
    <text evidence="3">The sequence shown here is derived from an EMBL/GenBank/DDBJ whole genome shotgun (WGS) entry which is preliminary data.</text>
</comment>
<evidence type="ECO:0000256" key="2">
    <source>
        <dbReference type="SAM" id="Phobius"/>
    </source>
</evidence>
<keyword evidence="2" id="KW-1133">Transmembrane helix</keyword>
<dbReference type="Proteomes" id="UP000305929">
    <property type="component" value="Unassembled WGS sequence"/>
</dbReference>
<dbReference type="OrthoDB" id="4337793at2"/>
<accession>A0A4U5WG00</accession>
<dbReference type="EMBL" id="SZNQ01000001">
    <property type="protein sequence ID" value="TKT00827.1"/>
    <property type="molecule type" value="Genomic_DNA"/>
</dbReference>
<name>A0A4U5WG00_STRLS</name>
<gene>
    <name evidence="3" type="ORF">E4U91_12315</name>
</gene>
<evidence type="ECO:0000313" key="3">
    <source>
        <dbReference type="EMBL" id="TKT00827.1"/>
    </source>
</evidence>
<proteinExistence type="predicted"/>
<keyword evidence="2" id="KW-0812">Transmembrane</keyword>
<dbReference type="AlphaFoldDB" id="A0A4U5WG00"/>
<evidence type="ECO:0000313" key="4">
    <source>
        <dbReference type="Proteomes" id="UP000305929"/>
    </source>
</evidence>
<sequence length="316" mass="31109">MSRRARSRAACTRRYGPCGSGCTRTRWCEMTAGHDTAGPAGPGRDPLSAVLGGEPLTDEERADPAFLAGHRAAAADVDLLRDQLALLADALTGDTPAGDGTAPAPRSPAPVVELRRPRRRVLPLALKGLGVAAAGALVAGSGWLLLGAGHGAGLDASGSADKARSGAGADTGSGAGSGAKDGEAWQGAAGPLGDPAYLACARLVVEGDVTGVARLPGGTGEPDALRITLRVTHAYKPGRAGAEVTFTTDAGPGGTAAPDGAPASAAPLPARGDHVLVGVSPGSSEADTWTVGEAAIAPERAALLQALPAARGLPCS</sequence>
<organism evidence="3 4">
    <name type="scientific">Streptomyces lasalocidi</name>
    <name type="common">Streptomyces lasaliensis</name>
    <dbReference type="NCBI Taxonomy" id="324833"/>
    <lineage>
        <taxon>Bacteria</taxon>
        <taxon>Bacillati</taxon>
        <taxon>Actinomycetota</taxon>
        <taxon>Actinomycetes</taxon>
        <taxon>Kitasatosporales</taxon>
        <taxon>Streptomycetaceae</taxon>
        <taxon>Streptomyces</taxon>
    </lineage>
</organism>
<reference evidence="3 4" key="1">
    <citation type="submission" date="2019-04" db="EMBL/GenBank/DDBJ databases">
        <title>Streptomyces lasaliensis sp. nov., an Actinomycete isolated from soil which produces the polyether antibiotic lasalocid.</title>
        <authorList>
            <person name="Erwin G."/>
            <person name="Haber C."/>
        </authorList>
    </citation>
    <scope>NUCLEOTIDE SEQUENCE [LARGE SCALE GENOMIC DNA]</scope>
    <source>
        <strain evidence="3 4">X-537</strain>
    </source>
</reference>
<protein>
    <submittedName>
        <fullName evidence="3">Uncharacterized protein</fullName>
    </submittedName>
</protein>
<keyword evidence="2" id="KW-0472">Membrane</keyword>
<feature type="compositionally biased region" description="Gly residues" evidence="1">
    <location>
        <begin position="169"/>
        <end position="179"/>
    </location>
</feature>
<feature type="transmembrane region" description="Helical" evidence="2">
    <location>
        <begin position="124"/>
        <end position="146"/>
    </location>
</feature>